<dbReference type="EMBL" id="CAUYUJ010016344">
    <property type="protein sequence ID" value="CAK0864228.1"/>
    <property type="molecule type" value="Genomic_DNA"/>
</dbReference>
<reference evidence="1" key="1">
    <citation type="submission" date="2023-10" db="EMBL/GenBank/DDBJ databases">
        <authorList>
            <person name="Chen Y."/>
            <person name="Shah S."/>
            <person name="Dougan E. K."/>
            <person name="Thang M."/>
            <person name="Chan C."/>
        </authorList>
    </citation>
    <scope>NUCLEOTIDE SEQUENCE [LARGE SCALE GENOMIC DNA]</scope>
</reference>
<dbReference type="Proteomes" id="UP001189429">
    <property type="component" value="Unassembled WGS sequence"/>
</dbReference>
<gene>
    <name evidence="1" type="ORF">PCOR1329_LOCUS52164</name>
</gene>
<name>A0ABN9UVR7_9DINO</name>
<protein>
    <submittedName>
        <fullName evidence="1">Uncharacterized protein</fullName>
    </submittedName>
</protein>
<proteinExistence type="predicted"/>
<comment type="caution">
    <text evidence="1">The sequence shown here is derived from an EMBL/GenBank/DDBJ whole genome shotgun (WGS) entry which is preliminary data.</text>
</comment>
<evidence type="ECO:0000313" key="2">
    <source>
        <dbReference type="Proteomes" id="UP001189429"/>
    </source>
</evidence>
<evidence type="ECO:0000313" key="1">
    <source>
        <dbReference type="EMBL" id="CAK0864228.1"/>
    </source>
</evidence>
<accession>A0ABN9UVR7</accession>
<sequence length="101" mass="10656">MSRSRFPTRLAPLATEHADMDTVAQEHQTTHHAAAEHAALAPTLTATAQADLGSVAQQHESTDDVATEHAVLDRTVVQPALEGARVPTTLQDAAQVVKANS</sequence>
<keyword evidence="2" id="KW-1185">Reference proteome</keyword>
<organism evidence="1 2">
    <name type="scientific">Prorocentrum cordatum</name>
    <dbReference type="NCBI Taxonomy" id="2364126"/>
    <lineage>
        <taxon>Eukaryota</taxon>
        <taxon>Sar</taxon>
        <taxon>Alveolata</taxon>
        <taxon>Dinophyceae</taxon>
        <taxon>Prorocentrales</taxon>
        <taxon>Prorocentraceae</taxon>
        <taxon>Prorocentrum</taxon>
    </lineage>
</organism>